<dbReference type="SUPFAM" id="SSF58104">
    <property type="entry name" value="Methyl-accepting chemotaxis protein (MCP) signaling domain"/>
    <property type="match status" value="1"/>
</dbReference>
<dbReference type="AlphaFoldDB" id="A0A4Q1AXF0"/>
<dbReference type="InterPro" id="IPR013587">
    <property type="entry name" value="Nitrate/nitrite_sensing"/>
</dbReference>
<keyword evidence="4" id="KW-0812">Transmembrane</keyword>
<gene>
    <name evidence="6" type="ORF">CP965_03080</name>
</gene>
<dbReference type="EMBL" id="NXIE01000001">
    <property type="protein sequence ID" value="RXK14448.1"/>
    <property type="molecule type" value="Genomic_DNA"/>
</dbReference>
<dbReference type="Gene3D" id="1.10.287.950">
    <property type="entry name" value="Methyl-accepting chemotaxis protein"/>
    <property type="match status" value="1"/>
</dbReference>
<evidence type="ECO:0000256" key="3">
    <source>
        <dbReference type="PROSITE-ProRule" id="PRU00284"/>
    </source>
</evidence>
<dbReference type="Gene3D" id="1.20.120.30">
    <property type="entry name" value="Aspartate receptor, ligand-binding domain"/>
    <property type="match status" value="1"/>
</dbReference>
<reference evidence="6 7" key="1">
    <citation type="submission" date="2017-09" db="EMBL/GenBank/DDBJ databases">
        <title>Genomics of the genus Arcobacter.</title>
        <authorList>
            <person name="Perez-Cataluna A."/>
            <person name="Figueras M.J."/>
            <person name="Salas-Masso N."/>
        </authorList>
    </citation>
    <scope>NUCLEOTIDE SEQUENCE [LARGE SCALE GENOMIC DNA]</scope>
    <source>
        <strain evidence="6 7">F156-34</strain>
    </source>
</reference>
<keyword evidence="1" id="KW-0145">Chemotaxis</keyword>
<keyword evidence="7" id="KW-1185">Reference proteome</keyword>
<dbReference type="RefSeq" id="WP_129060587.1">
    <property type="nucleotide sequence ID" value="NZ_NXIE01000001.1"/>
</dbReference>
<evidence type="ECO:0000256" key="1">
    <source>
        <dbReference type="ARBA" id="ARBA00022500"/>
    </source>
</evidence>
<feature type="domain" description="Methyl-accepting transducer" evidence="5">
    <location>
        <begin position="608"/>
        <end position="837"/>
    </location>
</feature>
<dbReference type="GO" id="GO:0006935">
    <property type="term" value="P:chemotaxis"/>
    <property type="evidence" value="ECO:0007669"/>
    <property type="project" value="UniProtKB-KW"/>
</dbReference>
<evidence type="ECO:0000259" key="5">
    <source>
        <dbReference type="PROSITE" id="PS50111"/>
    </source>
</evidence>
<comment type="similarity">
    <text evidence="2">Belongs to the methyl-accepting chemotaxis (MCP) protein family.</text>
</comment>
<evidence type="ECO:0000313" key="7">
    <source>
        <dbReference type="Proteomes" id="UP000289718"/>
    </source>
</evidence>
<keyword evidence="4" id="KW-0472">Membrane</keyword>
<dbReference type="PANTHER" id="PTHR43531:SF11">
    <property type="entry name" value="METHYL-ACCEPTING CHEMOTAXIS PROTEIN 3"/>
    <property type="match status" value="1"/>
</dbReference>
<dbReference type="GO" id="GO:0007165">
    <property type="term" value="P:signal transduction"/>
    <property type="evidence" value="ECO:0007669"/>
    <property type="project" value="UniProtKB-KW"/>
</dbReference>
<dbReference type="Proteomes" id="UP000289718">
    <property type="component" value="Unassembled WGS sequence"/>
</dbReference>
<keyword evidence="4" id="KW-1133">Transmembrane helix</keyword>
<dbReference type="InterPro" id="IPR004090">
    <property type="entry name" value="Chemotax_Me-accpt_rcpt"/>
</dbReference>
<organism evidence="6 7">
    <name type="scientific">Halarcobacter mediterraneus</name>
    <dbReference type="NCBI Taxonomy" id="2023153"/>
    <lineage>
        <taxon>Bacteria</taxon>
        <taxon>Pseudomonadati</taxon>
        <taxon>Campylobacterota</taxon>
        <taxon>Epsilonproteobacteria</taxon>
        <taxon>Campylobacterales</taxon>
        <taxon>Arcobacteraceae</taxon>
        <taxon>Halarcobacter</taxon>
    </lineage>
</organism>
<feature type="transmembrane region" description="Helical" evidence="4">
    <location>
        <begin position="12"/>
        <end position="30"/>
    </location>
</feature>
<keyword evidence="3" id="KW-0807">Transducer</keyword>
<dbReference type="Gene3D" id="6.10.340.10">
    <property type="match status" value="1"/>
</dbReference>
<dbReference type="PROSITE" id="PS50111">
    <property type="entry name" value="CHEMOTAXIS_TRANSDUC_2"/>
    <property type="match status" value="1"/>
</dbReference>
<dbReference type="PANTHER" id="PTHR43531">
    <property type="entry name" value="PROTEIN ICFG"/>
    <property type="match status" value="1"/>
</dbReference>
<dbReference type="SMART" id="SM00283">
    <property type="entry name" value="MA"/>
    <property type="match status" value="1"/>
</dbReference>
<comment type="caution">
    <text evidence="6">The sequence shown here is derived from an EMBL/GenBank/DDBJ whole genome shotgun (WGS) entry which is preliminary data.</text>
</comment>
<dbReference type="PRINTS" id="PR00260">
    <property type="entry name" value="CHEMTRNSDUCR"/>
</dbReference>
<dbReference type="Pfam" id="PF00015">
    <property type="entry name" value="MCPsignal"/>
    <property type="match status" value="1"/>
</dbReference>
<dbReference type="InterPro" id="IPR004089">
    <property type="entry name" value="MCPsignal_dom"/>
</dbReference>
<dbReference type="InterPro" id="IPR051310">
    <property type="entry name" value="MCP_chemotaxis"/>
</dbReference>
<accession>A0A4Q1AXF0</accession>
<proteinExistence type="inferred from homology"/>
<dbReference type="GO" id="GO:0005886">
    <property type="term" value="C:plasma membrane"/>
    <property type="evidence" value="ECO:0007669"/>
    <property type="project" value="TreeGrafter"/>
</dbReference>
<sequence>MNKFSLQNKIFLILALPIITILFLSVNTLLNKLEQKESMFKTKEYLQLSIYSNALLSKLQEEREISLMFTETYGKEYENELINLRQASDEKLIQLNEYAKVFNISAYSPKVVEKIQELKESLNKLNSIRKKVDEIAISDEDLISYYDKAINTILSFMDEILSYSNDGVLSKKLQAYISIANVTEKASQERRIVRKIFEKQQLSNDDYFEFSSVVSSQETFLQLFKNVSNEEQAKLLDKQFECKDCKEIKKFRNIIFNKSHKDSILSDIQKYAGYGGLVHSFKDYILSGDDKYMNTIQKFHTRILRNVNKYRRIKDISKEEKRLLKDIKRVFDNYMGSSLDIMEAHNANKNILEINSLIQIDNKKATIALEKLTSNMYGADDKKWFEVSTRRINFFSNLSDTLSYEIKNYIEVKNSKINQDFVVMISFISFMIALVFFISILMTRKIVKSLKSFKSQLDSFFLYVIREKEHIKPVEVKGNDEFALMTKDMNTQIKKIEEIMEQDKKVVEEISDIMTKVSNGFFEYRIHQVGATKEVESLKEIINKVITYTKQKVDNINKVLDSYANGKYNFRLKEEEKIGMYGDFGTLSTGSVLLGQATSQLIAMITNAGKELEENTSILTRSSQSLSNSANEQASNLEQTAAAVEQITSNMKSSSNDVTKMLSIADELNSSANSGNKLANKTSDSMDEINDKVTAINEAISVIDQIAFQTNILSLNAAVEAATAGEAGKGFAVVAQEVRNLANRSAEAAKEIKDLVEDAAIKSNEGKNVANEMISGYTQLSEKIIQTKDIIDNVSTAIKEQEVGMLQINDAVAQLDEMTQKNASTSTNIDNLSKEVASLSTRLLGITSQAEINDKYYYMVDDIQLIQKISKYKNDHINFKRNYFKELDSYKQIEVKNESLCELGTWMKNQEKENEAFTKTNEWNTLKERHKNVHLKVQNYVDLNAQKVNNKHLKEAAKEIEDATALIFSSLNDIAVINTKLLRQ</sequence>
<dbReference type="OrthoDB" id="5349185at2"/>
<evidence type="ECO:0000256" key="2">
    <source>
        <dbReference type="ARBA" id="ARBA00029447"/>
    </source>
</evidence>
<name>A0A4Q1AXF0_9BACT</name>
<evidence type="ECO:0000256" key="4">
    <source>
        <dbReference type="SAM" id="Phobius"/>
    </source>
</evidence>
<protein>
    <submittedName>
        <fullName evidence="6">Chemotaxis protein</fullName>
    </submittedName>
</protein>
<dbReference type="GO" id="GO:0004888">
    <property type="term" value="F:transmembrane signaling receptor activity"/>
    <property type="evidence" value="ECO:0007669"/>
    <property type="project" value="InterPro"/>
</dbReference>
<dbReference type="Pfam" id="PF08376">
    <property type="entry name" value="NIT"/>
    <property type="match status" value="1"/>
</dbReference>
<evidence type="ECO:0000313" key="6">
    <source>
        <dbReference type="EMBL" id="RXK14448.1"/>
    </source>
</evidence>
<feature type="transmembrane region" description="Helical" evidence="4">
    <location>
        <begin position="421"/>
        <end position="442"/>
    </location>
</feature>